<dbReference type="OrthoDB" id="3399802at2"/>
<name>A0A1I5V752_9PSEU</name>
<dbReference type="Gene3D" id="1.10.10.10">
    <property type="entry name" value="Winged helix-like DNA-binding domain superfamily/Winged helix DNA-binding domain"/>
    <property type="match status" value="1"/>
</dbReference>
<reference evidence="2 3" key="1">
    <citation type="submission" date="2016-10" db="EMBL/GenBank/DDBJ databases">
        <authorList>
            <person name="de Groot N.N."/>
        </authorList>
    </citation>
    <scope>NUCLEOTIDE SEQUENCE [LARGE SCALE GENOMIC DNA]</scope>
    <source>
        <strain evidence="2 3">DSM 44637</strain>
    </source>
</reference>
<dbReference type="Pfam" id="PF12840">
    <property type="entry name" value="HTH_20"/>
    <property type="match status" value="1"/>
</dbReference>
<dbReference type="SMART" id="SM00418">
    <property type="entry name" value="HTH_ARSR"/>
    <property type="match status" value="1"/>
</dbReference>
<dbReference type="InterPro" id="IPR011991">
    <property type="entry name" value="ArsR-like_HTH"/>
</dbReference>
<dbReference type="RefSeq" id="WP_093575230.1">
    <property type="nucleotide sequence ID" value="NZ_FOWC01000008.1"/>
</dbReference>
<dbReference type="GO" id="GO:0003700">
    <property type="term" value="F:DNA-binding transcription factor activity"/>
    <property type="evidence" value="ECO:0007669"/>
    <property type="project" value="InterPro"/>
</dbReference>
<dbReference type="InterPro" id="IPR001845">
    <property type="entry name" value="HTH_ArsR_DNA-bd_dom"/>
</dbReference>
<dbReference type="Proteomes" id="UP000199137">
    <property type="component" value="Unassembled WGS sequence"/>
</dbReference>
<sequence length="230" mass="25081">MSEQTLTDPPASRALGESRARVLAALRSAGGPVAVRDVAGQVGLHANTARFHLDGLVESGLAERRAEDRTRPGRPRTVYVAIAEEVAEGRRSYRLLAEMLTGLIAENVAEPGKAAESAGEAWGRYLTDRPPPTRCVDEAEGIRRLSTVLSDAGFAPDPSGSPERPVIRVRHCPFREIAEERRDVVCGLHLGLMRGVLDEVRAPLTAERLEAFVEPSLCLAHLRRTGNRRR</sequence>
<evidence type="ECO:0000259" key="1">
    <source>
        <dbReference type="SMART" id="SM00418"/>
    </source>
</evidence>
<organism evidence="2 3">
    <name type="scientific">Amycolatopsis rubida</name>
    <dbReference type="NCBI Taxonomy" id="112413"/>
    <lineage>
        <taxon>Bacteria</taxon>
        <taxon>Bacillati</taxon>
        <taxon>Actinomycetota</taxon>
        <taxon>Actinomycetes</taxon>
        <taxon>Pseudonocardiales</taxon>
        <taxon>Pseudonocardiaceae</taxon>
        <taxon>Amycolatopsis</taxon>
    </lineage>
</organism>
<dbReference type="AlphaFoldDB" id="A0A1I5V752"/>
<dbReference type="CDD" id="cd00090">
    <property type="entry name" value="HTH_ARSR"/>
    <property type="match status" value="1"/>
</dbReference>
<feature type="domain" description="HTH arsR-type" evidence="1">
    <location>
        <begin position="10"/>
        <end position="98"/>
    </location>
</feature>
<gene>
    <name evidence="2" type="ORF">SAMN05421854_108245</name>
</gene>
<dbReference type="InterPro" id="IPR036390">
    <property type="entry name" value="WH_DNA-bd_sf"/>
</dbReference>
<dbReference type="STRING" id="112413.SAMN05421854_108245"/>
<evidence type="ECO:0000313" key="2">
    <source>
        <dbReference type="EMBL" id="SFQ03363.1"/>
    </source>
</evidence>
<protein>
    <submittedName>
        <fullName evidence="2">Predicted transcriptional regulator, ArsR family</fullName>
    </submittedName>
</protein>
<dbReference type="SUPFAM" id="SSF46785">
    <property type="entry name" value="Winged helix' DNA-binding domain"/>
    <property type="match status" value="1"/>
</dbReference>
<proteinExistence type="predicted"/>
<evidence type="ECO:0000313" key="3">
    <source>
        <dbReference type="Proteomes" id="UP000199137"/>
    </source>
</evidence>
<dbReference type="EMBL" id="FOWC01000008">
    <property type="protein sequence ID" value="SFQ03363.1"/>
    <property type="molecule type" value="Genomic_DNA"/>
</dbReference>
<accession>A0A1I5V752</accession>
<dbReference type="InterPro" id="IPR036388">
    <property type="entry name" value="WH-like_DNA-bd_sf"/>
</dbReference>